<protein>
    <recommendedName>
        <fullName evidence="5">Ketoreductase (KR) domain-containing protein</fullName>
    </recommendedName>
</protein>
<dbReference type="InterPro" id="IPR036291">
    <property type="entry name" value="NAD(P)-bd_dom_sf"/>
</dbReference>
<dbReference type="EMBL" id="CP144064">
    <property type="protein sequence ID" value="WWD22723.1"/>
    <property type="molecule type" value="Genomic_DNA"/>
</dbReference>
<dbReference type="Pfam" id="PF00106">
    <property type="entry name" value="adh_short"/>
    <property type="match status" value="1"/>
</dbReference>
<dbReference type="PRINTS" id="PR00081">
    <property type="entry name" value="GDHRDH"/>
</dbReference>
<dbReference type="Proteomes" id="UP000322225">
    <property type="component" value="Chromosome 14"/>
</dbReference>
<dbReference type="AlphaFoldDB" id="A0AAJ8LNM6"/>
<keyword evidence="2" id="KW-0560">Oxidoreductase</keyword>
<dbReference type="GO" id="GO:0016491">
    <property type="term" value="F:oxidoreductase activity"/>
    <property type="evidence" value="ECO:0007669"/>
    <property type="project" value="UniProtKB-KW"/>
</dbReference>
<sequence length="368" mass="39717">MRLATNTYLILTILREAGMNDSKRDSPSVSMGDRKSVAIASSSIDLQSTETTMSVLSKAFTGVEAAQLLSSAIKGKTILVTGGTLGGLGAELAATVVKHSPKLVILTARTQAKIDESFEHIRKETPNAPLRSLLLDLSSLSDVRRAAAEVNSYPETVDVLVHSAAVAGIPEHTLTNDGMELHYQTNHIGPFLLTKLLLPKMLSASKPPRILIVGSGAHAMMSSGFDYDDPNDLKPDAKYQSKYPGTKILNTLFSAALARKLGEKVETVSITPGWIASQLSRYLSLETKKKAGFIMEDGSQNPQLGSLQRGTKAYVVGAFDPEVVKTHNGGYLNSNGEVTEPAKFAQGQELEEKMWKMSEESIGEKWDL</sequence>
<dbReference type="KEGG" id="ksn:43587799"/>
<evidence type="ECO:0008006" key="5">
    <source>
        <dbReference type="Google" id="ProtNLM"/>
    </source>
</evidence>
<accession>A0AAJ8LNM6</accession>
<evidence type="ECO:0000256" key="2">
    <source>
        <dbReference type="ARBA" id="ARBA00023002"/>
    </source>
</evidence>
<dbReference type="Gene3D" id="3.40.50.720">
    <property type="entry name" value="NAD(P)-binding Rossmann-like Domain"/>
    <property type="match status" value="1"/>
</dbReference>
<name>A0AAJ8LNM6_9TREE</name>
<reference evidence="3" key="2">
    <citation type="submission" date="2024-01" db="EMBL/GenBank/DDBJ databases">
        <title>Comparative genomics of Cryptococcus and Kwoniella reveals pathogenesis evolution and contrasting modes of karyotype evolution via chromosome fusion or intercentromeric recombination.</title>
        <authorList>
            <person name="Coelho M.A."/>
            <person name="David-Palma M."/>
            <person name="Shea T."/>
            <person name="Bowers K."/>
            <person name="McGinley-Smith S."/>
            <person name="Mohammad A.W."/>
            <person name="Gnirke A."/>
            <person name="Yurkov A.M."/>
            <person name="Nowrousian M."/>
            <person name="Sun S."/>
            <person name="Cuomo C.A."/>
            <person name="Heitman J."/>
        </authorList>
    </citation>
    <scope>NUCLEOTIDE SEQUENCE</scope>
    <source>
        <strain evidence="3">CBS 12478</strain>
    </source>
</reference>
<dbReference type="PANTHER" id="PTHR24320">
    <property type="entry name" value="RETINOL DEHYDROGENASE"/>
    <property type="match status" value="1"/>
</dbReference>
<reference evidence="3" key="1">
    <citation type="submission" date="2017-08" db="EMBL/GenBank/DDBJ databases">
        <authorList>
            <person name="Cuomo C."/>
            <person name="Billmyre B."/>
            <person name="Heitman J."/>
        </authorList>
    </citation>
    <scope>NUCLEOTIDE SEQUENCE</scope>
    <source>
        <strain evidence="3">CBS 12478</strain>
    </source>
</reference>
<gene>
    <name evidence="3" type="ORF">CI109_107216</name>
</gene>
<evidence type="ECO:0000313" key="4">
    <source>
        <dbReference type="Proteomes" id="UP000322225"/>
    </source>
</evidence>
<dbReference type="GeneID" id="43587799"/>
<dbReference type="RefSeq" id="XP_031862086.2">
    <property type="nucleotide sequence ID" value="XM_032003673.2"/>
</dbReference>
<comment type="similarity">
    <text evidence="1">Belongs to the short-chain dehydrogenases/reductases (SDR) family.</text>
</comment>
<keyword evidence="4" id="KW-1185">Reference proteome</keyword>
<dbReference type="InterPro" id="IPR002347">
    <property type="entry name" value="SDR_fam"/>
</dbReference>
<organism evidence="3 4">
    <name type="scientific">Kwoniella shandongensis</name>
    <dbReference type="NCBI Taxonomy" id="1734106"/>
    <lineage>
        <taxon>Eukaryota</taxon>
        <taxon>Fungi</taxon>
        <taxon>Dikarya</taxon>
        <taxon>Basidiomycota</taxon>
        <taxon>Agaricomycotina</taxon>
        <taxon>Tremellomycetes</taxon>
        <taxon>Tremellales</taxon>
        <taxon>Cryptococcaceae</taxon>
        <taxon>Kwoniella</taxon>
    </lineage>
</organism>
<evidence type="ECO:0000256" key="1">
    <source>
        <dbReference type="ARBA" id="ARBA00006484"/>
    </source>
</evidence>
<dbReference type="SUPFAM" id="SSF51735">
    <property type="entry name" value="NAD(P)-binding Rossmann-fold domains"/>
    <property type="match status" value="1"/>
</dbReference>
<evidence type="ECO:0000313" key="3">
    <source>
        <dbReference type="EMBL" id="WWD22723.1"/>
    </source>
</evidence>
<proteinExistence type="inferred from homology"/>
<dbReference type="PANTHER" id="PTHR24320:SF283">
    <property type="entry name" value="RETINOL DEHYDROGENASE 11"/>
    <property type="match status" value="1"/>
</dbReference>